<dbReference type="InterPro" id="IPR036291">
    <property type="entry name" value="NAD(P)-bd_dom_sf"/>
</dbReference>
<dbReference type="OrthoDB" id="3358371at2759"/>
<gene>
    <name evidence="5" type="ORF">N7515_000165</name>
</gene>
<dbReference type="Proteomes" id="UP001149079">
    <property type="component" value="Unassembled WGS sequence"/>
</dbReference>
<keyword evidence="6" id="KW-1185">Reference proteome</keyword>
<name>A0A9W9LB73_9EURO</name>
<dbReference type="GeneID" id="81400079"/>
<evidence type="ECO:0000313" key="5">
    <source>
        <dbReference type="EMBL" id="KAJ5145601.1"/>
    </source>
</evidence>
<dbReference type="SUPFAM" id="SSF51735">
    <property type="entry name" value="NAD(P)-binding Rossmann-fold domains"/>
    <property type="match status" value="1"/>
</dbReference>
<evidence type="ECO:0000256" key="2">
    <source>
        <dbReference type="ARBA" id="ARBA00022857"/>
    </source>
</evidence>
<comment type="caution">
    <text evidence="5">The sequence shown here is derived from an EMBL/GenBank/DDBJ whole genome shotgun (WGS) entry which is preliminary data.</text>
</comment>
<keyword evidence="3" id="KW-0560">Oxidoreductase</keyword>
<evidence type="ECO:0000256" key="3">
    <source>
        <dbReference type="ARBA" id="ARBA00023002"/>
    </source>
</evidence>
<reference evidence="5" key="1">
    <citation type="submission" date="2022-11" db="EMBL/GenBank/DDBJ databases">
        <authorList>
            <person name="Petersen C."/>
        </authorList>
    </citation>
    <scope>NUCLEOTIDE SEQUENCE</scope>
    <source>
        <strain evidence="5">IBT 22155</strain>
    </source>
</reference>
<dbReference type="Gene3D" id="3.40.50.720">
    <property type="entry name" value="NAD(P)-binding Rossmann-like Domain"/>
    <property type="match status" value="1"/>
</dbReference>
<protein>
    <recommendedName>
        <fullName evidence="4">NmrA-like domain-containing protein</fullName>
    </recommendedName>
</protein>
<sequence length="332" mass="36658">MPSRIIVVTGATGNQGTGVVLALLASDKNYHVRALTRDVNSSRAKNLLDECSGKAEPNRLNLVSGHAYDQSSLRSAFAGAYGVFAVTSEIYHGKVLVAEAEMAHEIEAGRNMVLAAKESGVKHFVFSSLPSMDEVTRGQFLGIHHMNNKHAVEMIAKEHLSGLTCLIPGFFYTNLRWPQYTRRRSDGVVEFRTPIPSRQVAQWTDPSYDMGSFAARVFDLGFDVTAGKTYLVMSPLITPEEMAQTFTRVTGQPAVHDPISPEKFGEMTAPFVGPAFKLDAQKMMEWASITPVNKVCFGAMDPSKMNDTFEELGIRATSFEDWLRRSAWKGPE</sequence>
<dbReference type="InterPro" id="IPR008030">
    <property type="entry name" value="NmrA-like"/>
</dbReference>
<accession>A0A9W9LB73</accession>
<feature type="domain" description="NmrA-like" evidence="4">
    <location>
        <begin position="4"/>
        <end position="267"/>
    </location>
</feature>
<dbReference type="EMBL" id="JAPQKL010000001">
    <property type="protein sequence ID" value="KAJ5145601.1"/>
    <property type="molecule type" value="Genomic_DNA"/>
</dbReference>
<dbReference type="AlphaFoldDB" id="A0A9W9LB73"/>
<dbReference type="RefSeq" id="XP_056526075.1">
    <property type="nucleotide sequence ID" value="XM_056660909.1"/>
</dbReference>
<evidence type="ECO:0000256" key="1">
    <source>
        <dbReference type="ARBA" id="ARBA00006328"/>
    </source>
</evidence>
<evidence type="ECO:0000313" key="6">
    <source>
        <dbReference type="Proteomes" id="UP001149079"/>
    </source>
</evidence>
<dbReference type="Pfam" id="PF05368">
    <property type="entry name" value="NmrA"/>
    <property type="match status" value="1"/>
</dbReference>
<comment type="similarity">
    <text evidence="1">Belongs to the NmrA-type oxidoreductase family.</text>
</comment>
<dbReference type="PANTHER" id="PTHR42748:SF30">
    <property type="entry name" value="NMRA-LIKE DOMAIN-CONTAINING PROTEIN"/>
    <property type="match status" value="1"/>
</dbReference>
<organism evidence="5 6">
    <name type="scientific">Penicillium bovifimosum</name>
    <dbReference type="NCBI Taxonomy" id="126998"/>
    <lineage>
        <taxon>Eukaryota</taxon>
        <taxon>Fungi</taxon>
        <taxon>Dikarya</taxon>
        <taxon>Ascomycota</taxon>
        <taxon>Pezizomycotina</taxon>
        <taxon>Eurotiomycetes</taxon>
        <taxon>Eurotiomycetidae</taxon>
        <taxon>Eurotiales</taxon>
        <taxon>Aspergillaceae</taxon>
        <taxon>Penicillium</taxon>
    </lineage>
</organism>
<keyword evidence="2" id="KW-0521">NADP</keyword>
<dbReference type="InterPro" id="IPR051164">
    <property type="entry name" value="NmrA-like_oxidored"/>
</dbReference>
<proteinExistence type="inferred from homology"/>
<dbReference type="Gene3D" id="3.90.25.10">
    <property type="entry name" value="UDP-galactose 4-epimerase, domain 1"/>
    <property type="match status" value="1"/>
</dbReference>
<evidence type="ECO:0000259" key="4">
    <source>
        <dbReference type="Pfam" id="PF05368"/>
    </source>
</evidence>
<dbReference type="PANTHER" id="PTHR42748">
    <property type="entry name" value="NITROGEN METABOLITE REPRESSION PROTEIN NMRA FAMILY MEMBER"/>
    <property type="match status" value="1"/>
</dbReference>
<reference evidence="5" key="2">
    <citation type="journal article" date="2023" name="IMA Fungus">
        <title>Comparative genomic study of the Penicillium genus elucidates a diverse pangenome and 15 lateral gene transfer events.</title>
        <authorList>
            <person name="Petersen C."/>
            <person name="Sorensen T."/>
            <person name="Nielsen M.R."/>
            <person name="Sondergaard T.E."/>
            <person name="Sorensen J.L."/>
            <person name="Fitzpatrick D.A."/>
            <person name="Frisvad J.C."/>
            <person name="Nielsen K.L."/>
        </authorList>
    </citation>
    <scope>NUCLEOTIDE SEQUENCE</scope>
    <source>
        <strain evidence="5">IBT 22155</strain>
    </source>
</reference>
<dbReference type="GO" id="GO:0016491">
    <property type="term" value="F:oxidoreductase activity"/>
    <property type="evidence" value="ECO:0007669"/>
    <property type="project" value="UniProtKB-KW"/>
</dbReference>
<dbReference type="GO" id="GO:0005634">
    <property type="term" value="C:nucleus"/>
    <property type="evidence" value="ECO:0007669"/>
    <property type="project" value="TreeGrafter"/>
</dbReference>